<dbReference type="PANTHER" id="PTHR45631:SF69">
    <property type="entry name" value="LEUCINE-RICH REPEAT PROTEIN KINASE FAMILY PROTEIN"/>
    <property type="match status" value="1"/>
</dbReference>
<evidence type="ECO:0000256" key="21">
    <source>
        <dbReference type="SAM" id="SignalP"/>
    </source>
</evidence>
<name>V4L4Y2_EUTSA</name>
<proteinExistence type="predicted"/>
<dbReference type="OMA" id="PRTCNGG"/>
<dbReference type="Pfam" id="PF13855">
    <property type="entry name" value="LRR_8"/>
    <property type="match status" value="1"/>
</dbReference>
<dbReference type="SUPFAM" id="SSF52058">
    <property type="entry name" value="L domain-like"/>
    <property type="match status" value="1"/>
</dbReference>
<evidence type="ECO:0000259" key="22">
    <source>
        <dbReference type="PROSITE" id="PS50011"/>
    </source>
</evidence>
<dbReference type="PANTHER" id="PTHR45631">
    <property type="entry name" value="OS07G0107800 PROTEIN-RELATED"/>
    <property type="match status" value="1"/>
</dbReference>
<evidence type="ECO:0000256" key="16">
    <source>
        <dbReference type="ARBA" id="ARBA00047899"/>
    </source>
</evidence>
<feature type="region of interest" description="Disordered" evidence="19">
    <location>
        <begin position="868"/>
        <end position="892"/>
    </location>
</feature>
<accession>V4L4Y2</accession>
<evidence type="ECO:0000256" key="2">
    <source>
        <dbReference type="ARBA" id="ARBA00012513"/>
    </source>
</evidence>
<dbReference type="PROSITE" id="PS50011">
    <property type="entry name" value="PROTEIN_KINASE_DOM"/>
    <property type="match status" value="1"/>
</dbReference>
<dbReference type="PRINTS" id="PR00019">
    <property type="entry name" value="LEURICHRPT"/>
</dbReference>
<dbReference type="FunFam" id="3.80.10.10:FF:000129">
    <property type="entry name" value="Leucine-rich repeat receptor-like kinase"/>
    <property type="match status" value="1"/>
</dbReference>
<comment type="catalytic activity">
    <reaction evidence="17">
        <text>L-seryl-[protein] + ATP = O-phospho-L-seryl-[protein] + ADP + H(+)</text>
        <dbReference type="Rhea" id="RHEA:17989"/>
        <dbReference type="Rhea" id="RHEA-COMP:9863"/>
        <dbReference type="Rhea" id="RHEA-COMP:11604"/>
        <dbReference type="ChEBI" id="CHEBI:15378"/>
        <dbReference type="ChEBI" id="CHEBI:29999"/>
        <dbReference type="ChEBI" id="CHEBI:30616"/>
        <dbReference type="ChEBI" id="CHEBI:83421"/>
        <dbReference type="ChEBI" id="CHEBI:456216"/>
        <dbReference type="EC" id="2.7.11.1"/>
    </reaction>
</comment>
<keyword evidence="6" id="KW-0808">Transferase</keyword>
<keyword evidence="24" id="KW-1185">Reference proteome</keyword>
<evidence type="ECO:0000256" key="1">
    <source>
        <dbReference type="ARBA" id="ARBA00004167"/>
    </source>
</evidence>
<evidence type="ECO:0000256" key="17">
    <source>
        <dbReference type="ARBA" id="ARBA00048679"/>
    </source>
</evidence>
<evidence type="ECO:0000313" key="24">
    <source>
        <dbReference type="Proteomes" id="UP000030689"/>
    </source>
</evidence>
<dbReference type="InterPro" id="IPR000719">
    <property type="entry name" value="Prot_kinase_dom"/>
</dbReference>
<dbReference type="FunFam" id="3.30.200.20:FF:000394">
    <property type="entry name" value="Leucine-rich repeat receptor-like protein kinase"/>
    <property type="match status" value="1"/>
</dbReference>
<dbReference type="InterPro" id="IPR008271">
    <property type="entry name" value="Ser/Thr_kinase_AS"/>
</dbReference>
<dbReference type="Proteomes" id="UP000030689">
    <property type="component" value="Unassembled WGS sequence"/>
</dbReference>
<organism evidence="23 24">
    <name type="scientific">Eutrema salsugineum</name>
    <name type="common">Saltwater cress</name>
    <name type="synonym">Sisymbrium salsugineum</name>
    <dbReference type="NCBI Taxonomy" id="72664"/>
    <lineage>
        <taxon>Eukaryota</taxon>
        <taxon>Viridiplantae</taxon>
        <taxon>Streptophyta</taxon>
        <taxon>Embryophyta</taxon>
        <taxon>Tracheophyta</taxon>
        <taxon>Spermatophyta</taxon>
        <taxon>Magnoliopsida</taxon>
        <taxon>eudicotyledons</taxon>
        <taxon>Gunneridae</taxon>
        <taxon>Pentapetalae</taxon>
        <taxon>rosids</taxon>
        <taxon>malvids</taxon>
        <taxon>Brassicales</taxon>
        <taxon>Brassicaceae</taxon>
        <taxon>Eutremeae</taxon>
        <taxon>Eutrema</taxon>
    </lineage>
</organism>
<feature type="chain" id="PRO_5004721346" description="non-specific serine/threonine protein kinase" evidence="21">
    <location>
        <begin position="25"/>
        <end position="892"/>
    </location>
</feature>
<keyword evidence="5" id="KW-0433">Leucine-rich repeat</keyword>
<keyword evidence="4" id="KW-0597">Phosphoprotein</keyword>
<evidence type="ECO:0000313" key="23">
    <source>
        <dbReference type="EMBL" id="ESQ37352.1"/>
    </source>
</evidence>
<keyword evidence="8 21" id="KW-0732">Signal</keyword>
<feature type="binding site" evidence="18">
    <location>
        <position position="613"/>
    </location>
    <ligand>
        <name>ATP</name>
        <dbReference type="ChEBI" id="CHEBI:30616"/>
    </ligand>
</feature>
<keyword evidence="12 18" id="KW-0067">ATP-binding</keyword>
<evidence type="ECO:0000256" key="3">
    <source>
        <dbReference type="ARBA" id="ARBA00022527"/>
    </source>
</evidence>
<dbReference type="EMBL" id="KI517609">
    <property type="protein sequence ID" value="ESQ37352.1"/>
    <property type="molecule type" value="Genomic_DNA"/>
</dbReference>
<dbReference type="InterPro" id="IPR032675">
    <property type="entry name" value="LRR_dom_sf"/>
</dbReference>
<dbReference type="eggNOG" id="ENOG502QQCZ">
    <property type="taxonomic scope" value="Eukaryota"/>
</dbReference>
<dbReference type="GO" id="GO:0004674">
    <property type="term" value="F:protein serine/threonine kinase activity"/>
    <property type="evidence" value="ECO:0007669"/>
    <property type="project" value="UniProtKB-KW"/>
</dbReference>
<evidence type="ECO:0000256" key="8">
    <source>
        <dbReference type="ARBA" id="ARBA00022729"/>
    </source>
</evidence>
<dbReference type="FunFam" id="1.10.510.10:FF:000146">
    <property type="entry name" value="LRR receptor-like serine/threonine-protein kinase IOS1"/>
    <property type="match status" value="1"/>
</dbReference>
<evidence type="ECO:0000256" key="13">
    <source>
        <dbReference type="ARBA" id="ARBA00022989"/>
    </source>
</evidence>
<dbReference type="InterPro" id="IPR024788">
    <property type="entry name" value="Malectin-like_Carb-bd_dom"/>
</dbReference>
<feature type="compositionally biased region" description="Polar residues" evidence="19">
    <location>
        <begin position="870"/>
        <end position="883"/>
    </location>
</feature>
<keyword evidence="10 18" id="KW-0547">Nucleotide-binding</keyword>
<keyword evidence="15" id="KW-0675">Receptor</keyword>
<evidence type="ECO:0000256" key="14">
    <source>
        <dbReference type="ARBA" id="ARBA00023136"/>
    </source>
</evidence>
<dbReference type="Pfam" id="PF07714">
    <property type="entry name" value="PK_Tyr_Ser-Thr"/>
    <property type="match status" value="1"/>
</dbReference>
<feature type="transmembrane region" description="Helical" evidence="20">
    <location>
        <begin position="509"/>
        <end position="535"/>
    </location>
</feature>
<dbReference type="SUPFAM" id="SSF56112">
    <property type="entry name" value="Protein kinase-like (PK-like)"/>
    <property type="match status" value="1"/>
</dbReference>
<sequence>MESPHGLLLVALIATSAIIHLVRAQDPEGFISLDCGLPPNEVSPYIHPGSGLTYSSDSAFIQSGKIGRIEKKLEETYKKMVWTLRYFPDGKRNCYSFNVKQGTNYLIRVRFVYGNYDGDNNNPIFDLHIGPNFWLSMDLGDMKDGSTLEDIIHTPRSNFLDVCLVKTGTSTPFISSLELRPLPNNSYITTSGSLRFWTRYYITDSKAFITYPGDAYDRLWIPYLNSTWKKISTTLKANNTGSFNLPQVAVTTAATPANASEPLIYTDFLPFPNDKIFFFLHFSEVQVLGANETREFDIFWNGKVISESFRPIYMQPKTVYNPYPVTCEEGKCVLELKKTRRSTLPPLLNAIEIYIVVDTPQSETNENDVLTVRNIKATYGLNRITWQGDPCVPKQFLWDGLICNIVDTSTPPTITSLNLASSGLTGTIADGIQNLTYLEKLDLSNNSLTGVVPEYLANLKFLTLLNLSNNNLNGSIPQALRDREKKGLKIIFDGDDKKPCLSGSCKKKFPVLILIVVVASVIVVIIVVLVLVFVIKKRNASSNVEALPPSSTTPRENVTPTGISDSSIKTKKKRFSYSEVMEMTKNLQRPLGEGGFGVVYHGDLNGLQQVAVKIISQSSAQGYKEFKAEVELLLRVHHINLVSLVGYCDERDHLALIYEYMSNVDLKHHLSGKHGASVLSWSTRLRIAVDSALGLEYLHIGCRPSMVHRDVKSTNILLDEKFTAKIADFGLSRSFQLGEESHVSTVIAGTPGYLDPEYYRTGRLAEMSDVYSFGIVLLEIITNQRVTDHTREKSHITEWTAFMLNRGDITRIMDPKLNGEYNSRSVWRALELAMLCANPSSGKRPSMSQVVVELKECLISENLMKRQNQDMDSQSSLEMSMSFDTKDFPSAR</sequence>
<dbReference type="SMART" id="SM00220">
    <property type="entry name" value="S_TKc"/>
    <property type="match status" value="1"/>
</dbReference>
<dbReference type="CDD" id="cd14066">
    <property type="entry name" value="STKc_IRAK"/>
    <property type="match status" value="1"/>
</dbReference>
<keyword evidence="14 20" id="KW-0472">Membrane</keyword>
<feature type="region of interest" description="Disordered" evidence="19">
    <location>
        <begin position="544"/>
        <end position="566"/>
    </location>
</feature>
<dbReference type="EC" id="2.7.11.1" evidence="2"/>
<keyword evidence="13 20" id="KW-1133">Transmembrane helix</keyword>
<keyword evidence="9" id="KW-0677">Repeat</keyword>
<dbReference type="GO" id="GO:0005524">
    <property type="term" value="F:ATP binding"/>
    <property type="evidence" value="ECO:0007669"/>
    <property type="project" value="UniProtKB-UniRule"/>
</dbReference>
<feature type="signal peptide" evidence="21">
    <location>
        <begin position="1"/>
        <end position="24"/>
    </location>
</feature>
<dbReference type="PROSITE" id="PS00108">
    <property type="entry name" value="PROTEIN_KINASE_ST"/>
    <property type="match status" value="1"/>
</dbReference>
<comment type="catalytic activity">
    <reaction evidence="16">
        <text>L-threonyl-[protein] + ATP = O-phospho-L-threonyl-[protein] + ADP + H(+)</text>
        <dbReference type="Rhea" id="RHEA:46608"/>
        <dbReference type="Rhea" id="RHEA-COMP:11060"/>
        <dbReference type="Rhea" id="RHEA-COMP:11605"/>
        <dbReference type="ChEBI" id="CHEBI:15378"/>
        <dbReference type="ChEBI" id="CHEBI:30013"/>
        <dbReference type="ChEBI" id="CHEBI:30616"/>
        <dbReference type="ChEBI" id="CHEBI:61977"/>
        <dbReference type="ChEBI" id="CHEBI:456216"/>
        <dbReference type="EC" id="2.7.11.1"/>
    </reaction>
</comment>
<evidence type="ECO:0000256" key="11">
    <source>
        <dbReference type="ARBA" id="ARBA00022777"/>
    </source>
</evidence>
<dbReference type="Gramene" id="ESQ37352">
    <property type="protein sequence ID" value="ESQ37352"/>
    <property type="gene ID" value="EUTSA_v10002396mg"/>
</dbReference>
<evidence type="ECO:0000256" key="20">
    <source>
        <dbReference type="SAM" id="Phobius"/>
    </source>
</evidence>
<evidence type="ECO:0000256" key="7">
    <source>
        <dbReference type="ARBA" id="ARBA00022692"/>
    </source>
</evidence>
<dbReference type="KEGG" id="eus:EUTSA_v10002396mg"/>
<dbReference type="InterPro" id="IPR011009">
    <property type="entry name" value="Kinase-like_dom_sf"/>
</dbReference>
<dbReference type="AlphaFoldDB" id="V4L4Y2"/>
<evidence type="ECO:0000256" key="5">
    <source>
        <dbReference type="ARBA" id="ARBA00022614"/>
    </source>
</evidence>
<evidence type="ECO:0000256" key="19">
    <source>
        <dbReference type="SAM" id="MobiDB-lite"/>
    </source>
</evidence>
<evidence type="ECO:0000256" key="4">
    <source>
        <dbReference type="ARBA" id="ARBA00022553"/>
    </source>
</evidence>
<dbReference type="Pfam" id="PF12819">
    <property type="entry name" value="Malectin_like"/>
    <property type="match status" value="1"/>
</dbReference>
<dbReference type="Gene3D" id="3.80.10.10">
    <property type="entry name" value="Ribonuclease Inhibitor"/>
    <property type="match status" value="1"/>
</dbReference>
<reference evidence="23 24" key="1">
    <citation type="journal article" date="2013" name="Front. Plant Sci.">
        <title>The Reference Genome of the Halophytic Plant Eutrema salsugineum.</title>
        <authorList>
            <person name="Yang R."/>
            <person name="Jarvis D.E."/>
            <person name="Chen H."/>
            <person name="Beilstein M.A."/>
            <person name="Grimwood J."/>
            <person name="Jenkins J."/>
            <person name="Shu S."/>
            <person name="Prochnik S."/>
            <person name="Xin M."/>
            <person name="Ma C."/>
            <person name="Schmutz J."/>
            <person name="Wing R.A."/>
            <person name="Mitchell-Olds T."/>
            <person name="Schumaker K.S."/>
            <person name="Wang X."/>
        </authorList>
    </citation>
    <scope>NUCLEOTIDE SEQUENCE [LARGE SCALE GENOMIC DNA]</scope>
</reference>
<keyword evidence="3" id="KW-0723">Serine/threonine-protein kinase</keyword>
<dbReference type="InterPro" id="IPR001611">
    <property type="entry name" value="Leu-rich_rpt"/>
</dbReference>
<keyword evidence="11" id="KW-0418">Kinase</keyword>
<protein>
    <recommendedName>
        <fullName evidence="2">non-specific serine/threonine protein kinase</fullName>
        <ecNumber evidence="2">2.7.11.1</ecNumber>
    </recommendedName>
</protein>
<evidence type="ECO:0000256" key="18">
    <source>
        <dbReference type="PROSITE-ProRule" id="PRU10141"/>
    </source>
</evidence>
<dbReference type="OrthoDB" id="2017114at2759"/>
<dbReference type="Gene3D" id="1.10.510.10">
    <property type="entry name" value="Transferase(Phosphotransferase) domain 1"/>
    <property type="match status" value="1"/>
</dbReference>
<evidence type="ECO:0000256" key="12">
    <source>
        <dbReference type="ARBA" id="ARBA00022840"/>
    </source>
</evidence>
<evidence type="ECO:0000256" key="10">
    <source>
        <dbReference type="ARBA" id="ARBA00022741"/>
    </source>
</evidence>
<evidence type="ECO:0000256" key="9">
    <source>
        <dbReference type="ARBA" id="ARBA00022737"/>
    </source>
</evidence>
<evidence type="ECO:0000256" key="15">
    <source>
        <dbReference type="ARBA" id="ARBA00023170"/>
    </source>
</evidence>
<evidence type="ECO:0000256" key="6">
    <source>
        <dbReference type="ARBA" id="ARBA00022679"/>
    </source>
</evidence>
<dbReference type="Gene3D" id="3.30.200.20">
    <property type="entry name" value="Phosphorylase Kinase, domain 1"/>
    <property type="match status" value="1"/>
</dbReference>
<dbReference type="PROSITE" id="PS00107">
    <property type="entry name" value="PROTEIN_KINASE_ATP"/>
    <property type="match status" value="1"/>
</dbReference>
<feature type="domain" description="Protein kinase" evidence="22">
    <location>
        <begin position="585"/>
        <end position="858"/>
    </location>
</feature>
<gene>
    <name evidence="23" type="ORF">EUTSA_v10002396mg</name>
</gene>
<dbReference type="InterPro" id="IPR001245">
    <property type="entry name" value="Ser-Thr/Tyr_kinase_cat_dom"/>
</dbReference>
<keyword evidence="7 20" id="KW-0812">Transmembrane</keyword>
<comment type="subcellular location">
    <subcellularLocation>
        <location evidence="1">Membrane</location>
        <topology evidence="1">Single-pass membrane protein</topology>
    </subcellularLocation>
</comment>
<dbReference type="InterPro" id="IPR017441">
    <property type="entry name" value="Protein_kinase_ATP_BS"/>
</dbReference>
<dbReference type="GO" id="GO:0016020">
    <property type="term" value="C:membrane"/>
    <property type="evidence" value="ECO:0007669"/>
    <property type="project" value="UniProtKB-SubCell"/>
</dbReference>